<dbReference type="EMBL" id="BAAAHB010000026">
    <property type="protein sequence ID" value="GAA0464311.1"/>
    <property type="molecule type" value="Genomic_DNA"/>
</dbReference>
<keyword evidence="2" id="KW-1185">Reference proteome</keyword>
<evidence type="ECO:0000313" key="2">
    <source>
        <dbReference type="Proteomes" id="UP001499895"/>
    </source>
</evidence>
<name>A0ABN1A026_9ACTN</name>
<protein>
    <recommendedName>
        <fullName evidence="3">Immunity protein 35 domain-containing protein</fullName>
    </recommendedName>
</protein>
<evidence type="ECO:0000313" key="1">
    <source>
        <dbReference type="EMBL" id="GAA0464311.1"/>
    </source>
</evidence>
<gene>
    <name evidence="1" type="ORF">GCM10009544_28330</name>
</gene>
<comment type="caution">
    <text evidence="1">The sequence shown here is derived from an EMBL/GenBank/DDBJ whole genome shotgun (WGS) entry which is preliminary data.</text>
</comment>
<sequence>MTSTGDDHQAAIEAAKQQIPSVEQLLKQWPAAEPRMPTAAHGEADLYETGGFDDPRLVLYTGTSHLPEPELTVGWCLFGAARNVLPGHPSLPHAAQEALADPNAVRALQLLAVDHRETDEAAVEALANPQTVRTLVSLASAAHQEHQKQPLRVEIGTEIYAYHRGPIPWGPTTADVVYIGSPIWIAAE</sequence>
<dbReference type="Proteomes" id="UP001499895">
    <property type="component" value="Unassembled WGS sequence"/>
</dbReference>
<dbReference type="RefSeq" id="WP_344090101.1">
    <property type="nucleotide sequence ID" value="NZ_BAAAHB010000026.1"/>
</dbReference>
<reference evidence="1 2" key="1">
    <citation type="journal article" date="2019" name="Int. J. Syst. Evol. Microbiol.">
        <title>The Global Catalogue of Microorganisms (GCM) 10K type strain sequencing project: providing services to taxonomists for standard genome sequencing and annotation.</title>
        <authorList>
            <consortium name="The Broad Institute Genomics Platform"/>
            <consortium name="The Broad Institute Genome Sequencing Center for Infectious Disease"/>
            <person name="Wu L."/>
            <person name="Ma J."/>
        </authorList>
    </citation>
    <scope>NUCLEOTIDE SEQUENCE [LARGE SCALE GENOMIC DNA]</scope>
    <source>
        <strain evidence="1 2">JCM 10649</strain>
    </source>
</reference>
<evidence type="ECO:0008006" key="3">
    <source>
        <dbReference type="Google" id="ProtNLM"/>
    </source>
</evidence>
<organism evidence="1 2">
    <name type="scientific">Streptomyces stramineus</name>
    <dbReference type="NCBI Taxonomy" id="173861"/>
    <lineage>
        <taxon>Bacteria</taxon>
        <taxon>Bacillati</taxon>
        <taxon>Actinomycetota</taxon>
        <taxon>Actinomycetes</taxon>
        <taxon>Kitasatosporales</taxon>
        <taxon>Streptomycetaceae</taxon>
        <taxon>Streptomyces</taxon>
    </lineage>
</organism>
<proteinExistence type="predicted"/>
<accession>A0ABN1A026</accession>